<protein>
    <submittedName>
        <fullName evidence="1">Uncharacterized protein</fullName>
    </submittedName>
</protein>
<keyword evidence="2" id="KW-1185">Reference proteome</keyword>
<dbReference type="EMBL" id="MU129029">
    <property type="protein sequence ID" value="KAF9509774.1"/>
    <property type="molecule type" value="Genomic_DNA"/>
</dbReference>
<dbReference type="Proteomes" id="UP000886523">
    <property type="component" value="Unassembled WGS sequence"/>
</dbReference>
<organism evidence="1 2">
    <name type="scientific">Hydnum rufescens UP504</name>
    <dbReference type="NCBI Taxonomy" id="1448309"/>
    <lineage>
        <taxon>Eukaryota</taxon>
        <taxon>Fungi</taxon>
        <taxon>Dikarya</taxon>
        <taxon>Basidiomycota</taxon>
        <taxon>Agaricomycotina</taxon>
        <taxon>Agaricomycetes</taxon>
        <taxon>Cantharellales</taxon>
        <taxon>Hydnaceae</taxon>
        <taxon>Hydnum</taxon>
    </lineage>
</organism>
<name>A0A9P6AQF7_9AGAM</name>
<dbReference type="PANTHER" id="PTHR33096">
    <property type="entry name" value="CXC2 DOMAIN-CONTAINING PROTEIN"/>
    <property type="match status" value="1"/>
</dbReference>
<accession>A0A9P6AQF7</accession>
<comment type="caution">
    <text evidence="1">The sequence shown here is derived from an EMBL/GenBank/DDBJ whole genome shotgun (WGS) entry which is preliminary data.</text>
</comment>
<evidence type="ECO:0000313" key="1">
    <source>
        <dbReference type="EMBL" id="KAF9509774.1"/>
    </source>
</evidence>
<reference evidence="1" key="1">
    <citation type="journal article" date="2020" name="Nat. Commun.">
        <title>Large-scale genome sequencing of mycorrhizal fungi provides insights into the early evolution of symbiotic traits.</title>
        <authorList>
            <person name="Miyauchi S."/>
            <person name="Kiss E."/>
            <person name="Kuo A."/>
            <person name="Drula E."/>
            <person name="Kohler A."/>
            <person name="Sanchez-Garcia M."/>
            <person name="Morin E."/>
            <person name="Andreopoulos B."/>
            <person name="Barry K.W."/>
            <person name="Bonito G."/>
            <person name="Buee M."/>
            <person name="Carver A."/>
            <person name="Chen C."/>
            <person name="Cichocki N."/>
            <person name="Clum A."/>
            <person name="Culley D."/>
            <person name="Crous P.W."/>
            <person name="Fauchery L."/>
            <person name="Girlanda M."/>
            <person name="Hayes R.D."/>
            <person name="Keri Z."/>
            <person name="LaButti K."/>
            <person name="Lipzen A."/>
            <person name="Lombard V."/>
            <person name="Magnuson J."/>
            <person name="Maillard F."/>
            <person name="Murat C."/>
            <person name="Nolan M."/>
            <person name="Ohm R.A."/>
            <person name="Pangilinan J."/>
            <person name="Pereira M.F."/>
            <person name="Perotto S."/>
            <person name="Peter M."/>
            <person name="Pfister S."/>
            <person name="Riley R."/>
            <person name="Sitrit Y."/>
            <person name="Stielow J.B."/>
            <person name="Szollosi G."/>
            <person name="Zifcakova L."/>
            <person name="Stursova M."/>
            <person name="Spatafora J.W."/>
            <person name="Tedersoo L."/>
            <person name="Vaario L.M."/>
            <person name="Yamada A."/>
            <person name="Yan M."/>
            <person name="Wang P."/>
            <person name="Xu J."/>
            <person name="Bruns T."/>
            <person name="Baldrian P."/>
            <person name="Vilgalys R."/>
            <person name="Dunand C."/>
            <person name="Henrissat B."/>
            <person name="Grigoriev I.V."/>
            <person name="Hibbett D."/>
            <person name="Nagy L.G."/>
            <person name="Martin F.M."/>
        </authorList>
    </citation>
    <scope>NUCLEOTIDE SEQUENCE</scope>
    <source>
        <strain evidence="1">UP504</strain>
    </source>
</reference>
<dbReference type="PANTHER" id="PTHR33096:SF1">
    <property type="entry name" value="CXC1-LIKE CYSTEINE CLUSTER ASSOCIATED WITH KDZ TRANSPOSASES DOMAIN-CONTAINING PROTEIN"/>
    <property type="match status" value="1"/>
</dbReference>
<dbReference type="AlphaFoldDB" id="A0A9P6AQF7"/>
<dbReference type="Pfam" id="PF18758">
    <property type="entry name" value="KDZ"/>
    <property type="match status" value="1"/>
</dbReference>
<proteinExistence type="predicted"/>
<sequence length="112" mass="13240">MAILCHHDIVLFWANMWTAGEKQFFALALLAAIMAKLPSDWTLRFLYDIACQMHRSLIKWDFLPEHQWVCQLWYHPRKAGIWGLSDGEGCERFWSMLRQLIPILRITGGIMY</sequence>
<dbReference type="OrthoDB" id="3364670at2759"/>
<gene>
    <name evidence="1" type="ORF">BS47DRAFT_1373454</name>
</gene>
<dbReference type="InterPro" id="IPR040521">
    <property type="entry name" value="KDZ"/>
</dbReference>
<evidence type="ECO:0000313" key="2">
    <source>
        <dbReference type="Proteomes" id="UP000886523"/>
    </source>
</evidence>